<dbReference type="PANTHER" id="PTHR33077">
    <property type="entry name" value="PROTEIN TIFY 4A-RELATED-RELATED"/>
    <property type="match status" value="1"/>
</dbReference>
<protein>
    <recommendedName>
        <fullName evidence="4">Protein TIFY</fullName>
    </recommendedName>
    <alternativeName>
        <fullName evidence="4">Jasmonate ZIM domain-containing protein</fullName>
    </alternativeName>
</protein>
<dbReference type="OrthoDB" id="1937734at2759"/>
<dbReference type="AlphaFoldDB" id="A0A833QXD8"/>
<gene>
    <name evidence="6" type="ORF">FCM35_KLT08156</name>
</gene>
<comment type="domain">
    <text evidence="4">The jas domain is required for interaction with COI1.</text>
</comment>
<dbReference type="InterPro" id="IPR010399">
    <property type="entry name" value="Tify_dom"/>
</dbReference>
<keyword evidence="2 4" id="KW-1184">Jasmonic acid signaling pathway</keyword>
<dbReference type="GO" id="GO:0031347">
    <property type="term" value="P:regulation of defense response"/>
    <property type="evidence" value="ECO:0007669"/>
    <property type="project" value="UniProtKB-UniRule"/>
</dbReference>
<accession>A0A833QXD8</accession>
<dbReference type="SMART" id="SM00979">
    <property type="entry name" value="TIFY"/>
    <property type="match status" value="1"/>
</dbReference>
<comment type="subcellular location">
    <subcellularLocation>
        <location evidence="4">Nucleus</location>
    </subcellularLocation>
</comment>
<dbReference type="InterPro" id="IPR040390">
    <property type="entry name" value="TIFY/JAZ"/>
</dbReference>
<dbReference type="EMBL" id="SWLB01000018">
    <property type="protein sequence ID" value="KAF3326526.1"/>
    <property type="molecule type" value="Genomic_DNA"/>
</dbReference>
<dbReference type="PROSITE" id="PS51320">
    <property type="entry name" value="TIFY"/>
    <property type="match status" value="1"/>
</dbReference>
<dbReference type="InterPro" id="IPR018467">
    <property type="entry name" value="CCT_CS"/>
</dbReference>
<reference evidence="6" key="1">
    <citation type="submission" date="2020-01" db="EMBL/GenBank/DDBJ databases">
        <title>Genome sequence of Kobresia littledalei, the first chromosome-level genome in the family Cyperaceae.</title>
        <authorList>
            <person name="Qu G."/>
        </authorList>
    </citation>
    <scope>NUCLEOTIDE SEQUENCE</scope>
    <source>
        <strain evidence="6">C.B.Clarke</strain>
        <tissue evidence="6">Leaf</tissue>
    </source>
</reference>
<evidence type="ECO:0000256" key="4">
    <source>
        <dbReference type="RuleBase" id="RU369065"/>
    </source>
</evidence>
<dbReference type="Pfam" id="PF09425">
    <property type="entry name" value="Jas_motif"/>
    <property type="match status" value="1"/>
</dbReference>
<comment type="function">
    <text evidence="4">Repressor of jasmonate responses.</text>
</comment>
<proteinExistence type="inferred from homology"/>
<evidence type="ECO:0000256" key="2">
    <source>
        <dbReference type="ARBA" id="ARBA00022819"/>
    </source>
</evidence>
<evidence type="ECO:0000313" key="7">
    <source>
        <dbReference type="Proteomes" id="UP000623129"/>
    </source>
</evidence>
<dbReference type="PANTHER" id="PTHR33077:SF140">
    <property type="entry name" value="PROTEIN TIFY 10B"/>
    <property type="match status" value="1"/>
</dbReference>
<evidence type="ECO:0000256" key="3">
    <source>
        <dbReference type="ARBA" id="ARBA00022843"/>
    </source>
</evidence>
<name>A0A833QXD8_9POAL</name>
<dbReference type="Pfam" id="PF06200">
    <property type="entry name" value="tify"/>
    <property type="match status" value="1"/>
</dbReference>
<keyword evidence="7" id="KW-1185">Reference proteome</keyword>
<evidence type="ECO:0000259" key="5">
    <source>
        <dbReference type="PROSITE" id="PS51320"/>
    </source>
</evidence>
<dbReference type="Proteomes" id="UP000623129">
    <property type="component" value="Unassembled WGS sequence"/>
</dbReference>
<dbReference type="GO" id="GO:2000022">
    <property type="term" value="P:regulation of jasmonic acid mediated signaling pathway"/>
    <property type="evidence" value="ECO:0007669"/>
    <property type="project" value="UniProtKB-UniRule"/>
</dbReference>
<comment type="similarity">
    <text evidence="1 4">Belongs to the TIFY/JAZ family.</text>
</comment>
<comment type="caution">
    <text evidence="6">The sequence shown here is derived from an EMBL/GenBank/DDBJ whole genome shotgun (WGS) entry which is preliminary data.</text>
</comment>
<keyword evidence="3" id="KW-0832">Ubl conjugation</keyword>
<feature type="domain" description="Tify" evidence="5">
    <location>
        <begin position="96"/>
        <end position="131"/>
    </location>
</feature>
<keyword evidence="4" id="KW-0539">Nucleus</keyword>
<sequence length="223" mass="24663">MATRPAEKTSFALACGLLSQYMKEKGNTLNLNLGVSEAYQRPTTMRFLPGAEVETETEMEDTGNAFISVSSKNEIELFPQSAGFEASNPSENKQRKEAEKSQLTIFYGGRVLVFDNYPVDKVEELKNFASTGRSTSCNSTYMPPTSSYSQISVTDKSTVPSTTIPLARAQIPRAAIKQFMEKRKDRLNAKAPYQQVSPNKKEIAASNKKKDIEVSWLGLGPQV</sequence>
<evidence type="ECO:0000256" key="1">
    <source>
        <dbReference type="ARBA" id="ARBA00008614"/>
    </source>
</evidence>
<organism evidence="6 7">
    <name type="scientific">Carex littledalei</name>
    <dbReference type="NCBI Taxonomy" id="544730"/>
    <lineage>
        <taxon>Eukaryota</taxon>
        <taxon>Viridiplantae</taxon>
        <taxon>Streptophyta</taxon>
        <taxon>Embryophyta</taxon>
        <taxon>Tracheophyta</taxon>
        <taxon>Spermatophyta</taxon>
        <taxon>Magnoliopsida</taxon>
        <taxon>Liliopsida</taxon>
        <taxon>Poales</taxon>
        <taxon>Cyperaceae</taxon>
        <taxon>Cyperoideae</taxon>
        <taxon>Cariceae</taxon>
        <taxon>Carex</taxon>
        <taxon>Carex subgen. Euthyceras</taxon>
    </lineage>
</organism>
<dbReference type="GO" id="GO:0005634">
    <property type="term" value="C:nucleus"/>
    <property type="evidence" value="ECO:0007669"/>
    <property type="project" value="UniProtKB-SubCell"/>
</dbReference>
<dbReference type="GO" id="GO:0009611">
    <property type="term" value="P:response to wounding"/>
    <property type="evidence" value="ECO:0007669"/>
    <property type="project" value="UniProtKB-UniRule"/>
</dbReference>
<evidence type="ECO:0000313" key="6">
    <source>
        <dbReference type="EMBL" id="KAF3326526.1"/>
    </source>
</evidence>